<dbReference type="Proteomes" id="UP000199406">
    <property type="component" value="Unassembled WGS sequence"/>
</dbReference>
<feature type="domain" description="ABC transmembrane type-1" evidence="8">
    <location>
        <begin position="86"/>
        <end position="266"/>
    </location>
</feature>
<dbReference type="OrthoDB" id="7274389at2"/>
<evidence type="ECO:0000256" key="5">
    <source>
        <dbReference type="ARBA" id="ARBA00022989"/>
    </source>
</evidence>
<comment type="subcellular location">
    <subcellularLocation>
        <location evidence="1 7">Cell membrane</location>
        <topology evidence="1 7">Multi-pass membrane protein</topology>
    </subcellularLocation>
</comment>
<evidence type="ECO:0000313" key="10">
    <source>
        <dbReference type="Proteomes" id="UP000199406"/>
    </source>
</evidence>
<feature type="transmembrane region" description="Helical" evidence="7">
    <location>
        <begin position="26"/>
        <end position="48"/>
    </location>
</feature>
<dbReference type="PANTHER" id="PTHR30151">
    <property type="entry name" value="ALKANE SULFONATE ABC TRANSPORTER-RELATED, MEMBRANE SUBUNIT"/>
    <property type="match status" value="1"/>
</dbReference>
<dbReference type="Gene3D" id="1.10.3720.10">
    <property type="entry name" value="MetI-like"/>
    <property type="match status" value="1"/>
</dbReference>
<evidence type="ECO:0000256" key="2">
    <source>
        <dbReference type="ARBA" id="ARBA00022448"/>
    </source>
</evidence>
<dbReference type="AlphaFoldDB" id="A0A1G7QUV6"/>
<keyword evidence="3" id="KW-1003">Cell membrane</keyword>
<dbReference type="PANTHER" id="PTHR30151:SF0">
    <property type="entry name" value="ABC TRANSPORTER PERMEASE PROTEIN MJ0413-RELATED"/>
    <property type="match status" value="1"/>
</dbReference>
<proteinExistence type="inferred from homology"/>
<keyword evidence="10" id="KW-1185">Reference proteome</keyword>
<evidence type="ECO:0000259" key="8">
    <source>
        <dbReference type="PROSITE" id="PS50928"/>
    </source>
</evidence>
<dbReference type="PROSITE" id="PS50928">
    <property type="entry name" value="ABC_TM1"/>
    <property type="match status" value="1"/>
</dbReference>
<sequence length="283" mass="29116">MSADLLMSAPTAGVPAPSGRRPLLSAVLRAVGTMALVLAVVVGLWVLALKVFDVSTYVGKGPMDVVDILILDEDAAALRSEIAGLLGRTLIDAGIGFLAGMLAAVVLAAVVVRFRAAESAIMPVALILQTVPLIALAPMLILLVGRGYSIVAVMSAVVVLFPALVNIVVGLRSVNPQMRDVVLVYGGSPASVLRKVAFPSALPAFFASVRIAVPASMTGALLAEWLATGKGIGYAVVSAASRSQIGKVWALVVVITLVSLLLYLVAQLVEAAVLSRFGQTGRA</sequence>
<feature type="transmembrane region" description="Helical" evidence="7">
    <location>
        <begin position="248"/>
        <end position="266"/>
    </location>
</feature>
<comment type="similarity">
    <text evidence="7">Belongs to the binding-protein-dependent transport system permease family.</text>
</comment>
<dbReference type="EMBL" id="FNBT01000010">
    <property type="protein sequence ID" value="SDG02308.1"/>
    <property type="molecule type" value="Genomic_DNA"/>
</dbReference>
<dbReference type="CDD" id="cd06261">
    <property type="entry name" value="TM_PBP2"/>
    <property type="match status" value="1"/>
</dbReference>
<feature type="transmembrane region" description="Helical" evidence="7">
    <location>
        <begin position="93"/>
        <end position="112"/>
    </location>
</feature>
<keyword evidence="5 7" id="KW-1133">Transmembrane helix</keyword>
<keyword evidence="4 7" id="KW-0812">Transmembrane</keyword>
<accession>A0A1G7QUV6</accession>
<keyword evidence="2 7" id="KW-0813">Transport</keyword>
<name>A0A1G7QUV6_9ACTN</name>
<dbReference type="SUPFAM" id="SSF161098">
    <property type="entry name" value="MetI-like"/>
    <property type="match status" value="1"/>
</dbReference>
<gene>
    <name evidence="9" type="ORF">SAMN05660662_0018</name>
</gene>
<keyword evidence="6 7" id="KW-0472">Membrane</keyword>
<evidence type="ECO:0000256" key="1">
    <source>
        <dbReference type="ARBA" id="ARBA00004651"/>
    </source>
</evidence>
<reference evidence="10" key="1">
    <citation type="submission" date="2016-10" db="EMBL/GenBank/DDBJ databases">
        <authorList>
            <person name="Varghese N."/>
            <person name="Submissions S."/>
        </authorList>
    </citation>
    <scope>NUCLEOTIDE SEQUENCE [LARGE SCALE GENOMIC DNA]</scope>
    <source>
        <strain evidence="10">DSM 44268</strain>
    </source>
</reference>
<feature type="transmembrane region" description="Helical" evidence="7">
    <location>
        <begin position="150"/>
        <end position="169"/>
    </location>
</feature>
<protein>
    <submittedName>
        <fullName evidence="9">ABC-type nitrate/sulfonate/bicarbonate transport system, permease component</fullName>
    </submittedName>
</protein>
<evidence type="ECO:0000256" key="3">
    <source>
        <dbReference type="ARBA" id="ARBA00022475"/>
    </source>
</evidence>
<dbReference type="Pfam" id="PF00528">
    <property type="entry name" value="BPD_transp_1"/>
    <property type="match status" value="1"/>
</dbReference>
<dbReference type="InterPro" id="IPR000515">
    <property type="entry name" value="MetI-like"/>
</dbReference>
<organism evidence="9 10">
    <name type="scientific">Blastococcus aurantiacus</name>
    <dbReference type="NCBI Taxonomy" id="1550231"/>
    <lineage>
        <taxon>Bacteria</taxon>
        <taxon>Bacillati</taxon>
        <taxon>Actinomycetota</taxon>
        <taxon>Actinomycetes</taxon>
        <taxon>Geodermatophilales</taxon>
        <taxon>Geodermatophilaceae</taxon>
        <taxon>Blastococcus</taxon>
    </lineage>
</organism>
<evidence type="ECO:0000313" key="9">
    <source>
        <dbReference type="EMBL" id="SDG02308.1"/>
    </source>
</evidence>
<dbReference type="STRING" id="1550231.SAMN05660662_0018"/>
<dbReference type="RefSeq" id="WP_091770867.1">
    <property type="nucleotide sequence ID" value="NZ_FNBT01000010.1"/>
</dbReference>
<feature type="transmembrane region" description="Helical" evidence="7">
    <location>
        <begin position="124"/>
        <end position="144"/>
    </location>
</feature>
<dbReference type="GO" id="GO:0055085">
    <property type="term" value="P:transmembrane transport"/>
    <property type="evidence" value="ECO:0007669"/>
    <property type="project" value="InterPro"/>
</dbReference>
<evidence type="ECO:0000256" key="7">
    <source>
        <dbReference type="RuleBase" id="RU363032"/>
    </source>
</evidence>
<evidence type="ECO:0000256" key="6">
    <source>
        <dbReference type="ARBA" id="ARBA00023136"/>
    </source>
</evidence>
<evidence type="ECO:0000256" key="4">
    <source>
        <dbReference type="ARBA" id="ARBA00022692"/>
    </source>
</evidence>
<dbReference type="InterPro" id="IPR035906">
    <property type="entry name" value="MetI-like_sf"/>
</dbReference>
<dbReference type="GO" id="GO:0005886">
    <property type="term" value="C:plasma membrane"/>
    <property type="evidence" value="ECO:0007669"/>
    <property type="project" value="UniProtKB-SubCell"/>
</dbReference>